<protein>
    <recommendedName>
        <fullName evidence="6">PUM-HD domain-containing protein</fullName>
    </recommendedName>
</protein>
<feature type="compositionally biased region" description="Polar residues" evidence="5">
    <location>
        <begin position="7"/>
        <end position="28"/>
    </location>
</feature>
<evidence type="ECO:0000256" key="5">
    <source>
        <dbReference type="SAM" id="MobiDB-lite"/>
    </source>
</evidence>
<feature type="repeat" description="Pumilio" evidence="4">
    <location>
        <begin position="389"/>
        <end position="425"/>
    </location>
</feature>
<keyword evidence="3" id="KW-0694">RNA-binding</keyword>
<feature type="repeat" description="Pumilio" evidence="4">
    <location>
        <begin position="317"/>
        <end position="352"/>
    </location>
</feature>
<dbReference type="EMBL" id="BTGU01000007">
    <property type="protein sequence ID" value="GMN37814.1"/>
    <property type="molecule type" value="Genomic_DNA"/>
</dbReference>
<dbReference type="AlphaFoldDB" id="A0AA87ZIS8"/>
<feature type="domain" description="PUM-HD" evidence="6">
    <location>
        <begin position="140"/>
        <end position="490"/>
    </location>
</feature>
<proteinExistence type="predicted"/>
<dbReference type="PANTHER" id="PTHR12537:SF129">
    <property type="entry name" value="PUMILIO HOMOLOG 15-LIKE"/>
    <property type="match status" value="1"/>
</dbReference>
<evidence type="ECO:0000256" key="3">
    <source>
        <dbReference type="ARBA" id="ARBA00022884"/>
    </source>
</evidence>
<feature type="compositionally biased region" description="Basic and acidic residues" evidence="5">
    <location>
        <begin position="47"/>
        <end position="59"/>
    </location>
</feature>
<dbReference type="PROSITE" id="PS50302">
    <property type="entry name" value="PUM"/>
    <property type="match status" value="3"/>
</dbReference>
<feature type="compositionally biased region" description="Basic residues" evidence="5">
    <location>
        <begin position="140"/>
        <end position="153"/>
    </location>
</feature>
<dbReference type="InterPro" id="IPR016024">
    <property type="entry name" value="ARM-type_fold"/>
</dbReference>
<dbReference type="Gramene" id="FCD_00009536-RA">
    <property type="protein sequence ID" value="FCD_00009536-RA:cds"/>
    <property type="gene ID" value="FCD_00009536"/>
</dbReference>
<feature type="region of interest" description="Disordered" evidence="5">
    <location>
        <begin position="1"/>
        <end position="63"/>
    </location>
</feature>
<keyword evidence="2" id="KW-0810">Translation regulation</keyword>
<name>A0AA87ZIS8_FICCA</name>
<accession>A0AA87ZIS8</accession>
<dbReference type="SMART" id="SM00025">
    <property type="entry name" value="Pumilio"/>
    <property type="match status" value="7"/>
</dbReference>
<dbReference type="GO" id="GO:0003729">
    <property type="term" value="F:mRNA binding"/>
    <property type="evidence" value="ECO:0007669"/>
    <property type="project" value="TreeGrafter"/>
</dbReference>
<evidence type="ECO:0000256" key="1">
    <source>
        <dbReference type="ARBA" id="ARBA00022737"/>
    </source>
</evidence>
<dbReference type="GO" id="GO:0005737">
    <property type="term" value="C:cytoplasm"/>
    <property type="evidence" value="ECO:0007669"/>
    <property type="project" value="TreeGrafter"/>
</dbReference>
<feature type="repeat" description="Pumilio" evidence="4">
    <location>
        <begin position="206"/>
        <end position="241"/>
    </location>
</feature>
<keyword evidence="8" id="KW-1185">Reference proteome</keyword>
<dbReference type="InterPro" id="IPR001313">
    <property type="entry name" value="Pumilio_RNA-bd_rpt"/>
</dbReference>
<gene>
    <name evidence="7" type="ORF">TIFTF001_007121</name>
</gene>
<feature type="region of interest" description="Disordered" evidence="5">
    <location>
        <begin position="134"/>
        <end position="156"/>
    </location>
</feature>
<evidence type="ECO:0000256" key="4">
    <source>
        <dbReference type="PROSITE-ProRule" id="PRU00317"/>
    </source>
</evidence>
<comment type="caution">
    <text evidence="7">The sequence shown here is derived from an EMBL/GenBank/DDBJ whole genome shotgun (WGS) entry which is preliminary data.</text>
</comment>
<dbReference type="Pfam" id="PF22493">
    <property type="entry name" value="PUF_NOP9"/>
    <property type="match status" value="1"/>
</dbReference>
<dbReference type="Pfam" id="PF00806">
    <property type="entry name" value="PUF"/>
    <property type="match status" value="2"/>
</dbReference>
<evidence type="ECO:0000313" key="8">
    <source>
        <dbReference type="Proteomes" id="UP001187192"/>
    </source>
</evidence>
<reference evidence="7" key="1">
    <citation type="submission" date="2023-07" db="EMBL/GenBank/DDBJ databases">
        <title>draft genome sequence of fig (Ficus carica).</title>
        <authorList>
            <person name="Takahashi T."/>
            <person name="Nishimura K."/>
        </authorList>
    </citation>
    <scope>NUCLEOTIDE SEQUENCE</scope>
</reference>
<dbReference type="Proteomes" id="UP001187192">
    <property type="component" value="Unassembled WGS sequence"/>
</dbReference>
<dbReference type="GO" id="GO:0006417">
    <property type="term" value="P:regulation of translation"/>
    <property type="evidence" value="ECO:0007669"/>
    <property type="project" value="UniProtKB-KW"/>
</dbReference>
<evidence type="ECO:0000256" key="2">
    <source>
        <dbReference type="ARBA" id="ARBA00022845"/>
    </source>
</evidence>
<dbReference type="PANTHER" id="PTHR12537">
    <property type="entry name" value="RNA BINDING PROTEIN PUMILIO-RELATED"/>
    <property type="match status" value="1"/>
</dbReference>
<dbReference type="InterPro" id="IPR011989">
    <property type="entry name" value="ARM-like"/>
</dbReference>
<dbReference type="PROSITE" id="PS50303">
    <property type="entry name" value="PUM_HD"/>
    <property type="match status" value="1"/>
</dbReference>
<keyword evidence="1" id="KW-0677">Repeat</keyword>
<sequence length="505" mass="57526">MDDPSRRSSLPDQSNDPANININMNPNTRQHRNNLRISEANPSGTLEPEHRPQERRERLPQPNILRNQLLQNLANRIHDPMFRPPPGPQLPPPFVNPAARPYLPPHCFPPPLPPIYNTQGNLFHDDTAPMFQSRFGSSGSRHRVVKSPPLHHGRNQDRDLTHLQRFLMEEVLGNVVMAAKDIVKSRFLQDTLTHGSSDVVNMIFSETITDLFSLTIHPFGNHVVWRLFDVVDEHQLNQILDLLISDRRLPQICADDHGSKVVYKLVESVRVIEQKYKLGSALTSIAVSLTKTTNGHAVIEQVFKNLFPHSKPLLLYEIAENCLDIAQDKCGSHMLQRCFDEAEDENFDLLADPIIQQADTLSEHANANYVVQHLVEMRKREVNRKIAERLRGKFASMSMNKNGSNVVQKLVKYSGLREVAETVLTEILSSSDLLQVSQDFCGNFVVQAIIKVIPEGHLFDYVKADIKNNERQLENHLYGRNVVEAMNARLKAMHERFNIRKIGNV</sequence>
<organism evidence="7 8">
    <name type="scientific">Ficus carica</name>
    <name type="common">Common fig</name>
    <dbReference type="NCBI Taxonomy" id="3494"/>
    <lineage>
        <taxon>Eukaryota</taxon>
        <taxon>Viridiplantae</taxon>
        <taxon>Streptophyta</taxon>
        <taxon>Embryophyta</taxon>
        <taxon>Tracheophyta</taxon>
        <taxon>Spermatophyta</taxon>
        <taxon>Magnoliopsida</taxon>
        <taxon>eudicotyledons</taxon>
        <taxon>Gunneridae</taxon>
        <taxon>Pentapetalae</taxon>
        <taxon>rosids</taxon>
        <taxon>fabids</taxon>
        <taxon>Rosales</taxon>
        <taxon>Moraceae</taxon>
        <taxon>Ficeae</taxon>
        <taxon>Ficus</taxon>
    </lineage>
</organism>
<dbReference type="SUPFAM" id="SSF48371">
    <property type="entry name" value="ARM repeat"/>
    <property type="match status" value="1"/>
</dbReference>
<evidence type="ECO:0000259" key="6">
    <source>
        <dbReference type="PROSITE" id="PS50303"/>
    </source>
</evidence>
<evidence type="ECO:0000313" key="7">
    <source>
        <dbReference type="EMBL" id="GMN37814.1"/>
    </source>
</evidence>
<dbReference type="InterPro" id="IPR033133">
    <property type="entry name" value="PUM-HD"/>
</dbReference>
<dbReference type="Gene3D" id="1.25.10.10">
    <property type="entry name" value="Leucine-rich Repeat Variant"/>
    <property type="match status" value="1"/>
</dbReference>